<evidence type="ECO:0008006" key="3">
    <source>
        <dbReference type="Google" id="ProtNLM"/>
    </source>
</evidence>
<name>A0ABD5VJ71_9EURY</name>
<reference evidence="1 2" key="1">
    <citation type="journal article" date="2019" name="Int. J. Syst. Evol. Microbiol.">
        <title>The Global Catalogue of Microorganisms (GCM) 10K type strain sequencing project: providing services to taxonomists for standard genome sequencing and annotation.</title>
        <authorList>
            <consortium name="The Broad Institute Genomics Platform"/>
            <consortium name="The Broad Institute Genome Sequencing Center for Infectious Disease"/>
            <person name="Wu L."/>
            <person name="Ma J."/>
        </authorList>
    </citation>
    <scope>NUCLEOTIDE SEQUENCE [LARGE SCALE GENOMIC DNA]</scope>
    <source>
        <strain evidence="1 2">GX26</strain>
    </source>
</reference>
<accession>A0ABD5VJ71</accession>
<evidence type="ECO:0000313" key="1">
    <source>
        <dbReference type="EMBL" id="MFC6954011.1"/>
    </source>
</evidence>
<sequence>MPVDSLAVVDAFDGGFGWQAAGDEALARTSHALRTDDGLWLLDPLDAPGLDDVLAARSAGADDDPRVAGVAVCAGWHARDAAAVAARHDVPVTVPAGVDRALDHLHPPAGVDVQRVDDQLPGTDVSLRRVSPMGAWTETVCWRERDRTFYVPESLGTASPFVAGDERLGVIFYARLAPPRDALADFEPDRVLVGHGDGVFDDATAALADALAGSRKRFPRAVVENGPRAMRNLVVAALD</sequence>
<protein>
    <recommendedName>
        <fullName evidence="3">MBL fold metallo-hydrolase</fullName>
    </recommendedName>
</protein>
<dbReference type="Proteomes" id="UP001596395">
    <property type="component" value="Unassembled WGS sequence"/>
</dbReference>
<organism evidence="1 2">
    <name type="scientific">Halorubellus litoreus</name>
    <dbReference type="NCBI Taxonomy" id="755308"/>
    <lineage>
        <taxon>Archaea</taxon>
        <taxon>Methanobacteriati</taxon>
        <taxon>Methanobacteriota</taxon>
        <taxon>Stenosarchaea group</taxon>
        <taxon>Halobacteria</taxon>
        <taxon>Halobacteriales</taxon>
        <taxon>Halorubellaceae</taxon>
        <taxon>Halorubellus</taxon>
    </lineage>
</organism>
<evidence type="ECO:0000313" key="2">
    <source>
        <dbReference type="Proteomes" id="UP001596395"/>
    </source>
</evidence>
<proteinExistence type="predicted"/>
<keyword evidence="2" id="KW-1185">Reference proteome</keyword>
<gene>
    <name evidence="1" type="ORF">ACFQGB_14160</name>
</gene>
<comment type="caution">
    <text evidence="1">The sequence shown here is derived from an EMBL/GenBank/DDBJ whole genome shotgun (WGS) entry which is preliminary data.</text>
</comment>
<dbReference type="EMBL" id="JBHSXN010000002">
    <property type="protein sequence ID" value="MFC6954011.1"/>
    <property type="molecule type" value="Genomic_DNA"/>
</dbReference>
<dbReference type="RefSeq" id="WP_336350956.1">
    <property type="nucleotide sequence ID" value="NZ_JAZAQL010000002.1"/>
</dbReference>
<dbReference type="AlphaFoldDB" id="A0ABD5VJ71"/>